<dbReference type="Proteomes" id="UP000041254">
    <property type="component" value="Unassembled WGS sequence"/>
</dbReference>
<evidence type="ECO:0000313" key="5">
    <source>
        <dbReference type="Proteomes" id="UP000041254"/>
    </source>
</evidence>
<evidence type="ECO:0000256" key="1">
    <source>
        <dbReference type="ARBA" id="ARBA00005662"/>
    </source>
</evidence>
<dbReference type="InParanoid" id="A0A0G4EHL7"/>
<feature type="domain" description="Capsule synthesis protein CapA" evidence="3">
    <location>
        <begin position="105"/>
        <end position="372"/>
    </location>
</feature>
<dbReference type="InterPro" id="IPR019079">
    <property type="entry name" value="Capsule_synth_CapA"/>
</dbReference>
<evidence type="ECO:0000313" key="4">
    <source>
        <dbReference type="EMBL" id="CEL95394.1"/>
    </source>
</evidence>
<dbReference type="AlphaFoldDB" id="A0A0G4EHL7"/>
<dbReference type="SUPFAM" id="SSF56300">
    <property type="entry name" value="Metallo-dependent phosphatases"/>
    <property type="match status" value="1"/>
</dbReference>
<dbReference type="EMBL" id="CDMY01000227">
    <property type="protein sequence ID" value="CEL95394.1"/>
    <property type="molecule type" value="Genomic_DNA"/>
</dbReference>
<dbReference type="OrthoDB" id="189619at2759"/>
<dbReference type="Pfam" id="PF09587">
    <property type="entry name" value="PGA_cap"/>
    <property type="match status" value="1"/>
</dbReference>
<sequence length="478" mass="53731">MLTRSWAIVVCSAALIAASATDRSPSRGRRLAWLSPWFGSLIMGQQPSRVLRDNEMASTHRTLQAAQLHLPNRNQVVQLALVGDCMTVDQVLPHPIPNEVEHGRSISALGDHLRAGLGVRGLSDTNKLERVWGTTLPLFKEADARLINLETSVTTSDTPWPSKVFHYRMHPQNIDLLKVIGCDYASSANNHILDYGYEGMEETMKALREAGIKFAGVGKDANEAFRPVEVPVKGHPISLLVFSFSDHGAGRADKEGLDTWAATEDRKGLNYLDVDDINERQITQLAHKMRDLKRELERERGSGHTVLSVLSIHWGPNYRWHPSHQQTMIAHKLIDEGGVDIVHGHSSHHIQGIELYKARPIIYGAGDFLDDYATDDEYRNDLGMMYFVHLHKDEPTKVSHLTLAPTFVDRMSVNRLLTSDSARRSDYDWLLAKFRELCSRHKTPVYEDPSKSEWHIPVNLEEAKTTTTATTTTTTSEL</sequence>
<gene>
    <name evidence="4" type="ORF">Vbra_11824</name>
</gene>
<name>A0A0G4EHL7_VITBC</name>
<dbReference type="InterPro" id="IPR052169">
    <property type="entry name" value="CW_Biosynth-Accessory"/>
</dbReference>
<dbReference type="VEuPathDB" id="CryptoDB:Vbra_11824"/>
<evidence type="ECO:0000256" key="2">
    <source>
        <dbReference type="SAM" id="SignalP"/>
    </source>
</evidence>
<dbReference type="STRING" id="1169540.A0A0G4EHL7"/>
<feature type="signal peptide" evidence="2">
    <location>
        <begin position="1"/>
        <end position="21"/>
    </location>
</feature>
<accession>A0A0G4EHL7</accession>
<keyword evidence="2" id="KW-0732">Signal</keyword>
<dbReference type="InterPro" id="IPR029052">
    <property type="entry name" value="Metallo-depent_PP-like"/>
</dbReference>
<dbReference type="CDD" id="cd07381">
    <property type="entry name" value="MPP_CapA"/>
    <property type="match status" value="1"/>
</dbReference>
<protein>
    <recommendedName>
        <fullName evidence="3">Capsule synthesis protein CapA domain-containing protein</fullName>
    </recommendedName>
</protein>
<evidence type="ECO:0000259" key="3">
    <source>
        <dbReference type="SMART" id="SM00854"/>
    </source>
</evidence>
<reference evidence="4 5" key="1">
    <citation type="submission" date="2014-11" db="EMBL/GenBank/DDBJ databases">
        <authorList>
            <person name="Zhu J."/>
            <person name="Qi W."/>
            <person name="Song R."/>
        </authorList>
    </citation>
    <scope>NUCLEOTIDE SEQUENCE [LARGE SCALE GENOMIC DNA]</scope>
</reference>
<comment type="similarity">
    <text evidence="1">Belongs to the CapA family.</text>
</comment>
<proteinExistence type="inferred from homology"/>
<feature type="chain" id="PRO_5005187138" description="Capsule synthesis protein CapA domain-containing protein" evidence="2">
    <location>
        <begin position="22"/>
        <end position="478"/>
    </location>
</feature>
<keyword evidence="5" id="KW-1185">Reference proteome</keyword>
<dbReference type="SMART" id="SM00854">
    <property type="entry name" value="PGA_cap"/>
    <property type="match status" value="1"/>
</dbReference>
<dbReference type="PANTHER" id="PTHR33393:SF11">
    <property type="entry name" value="POLYGLUTAMINE SYNTHESIS ACCESSORY PROTEIN RV0574C-RELATED"/>
    <property type="match status" value="1"/>
</dbReference>
<dbReference type="Gene3D" id="3.60.21.10">
    <property type="match status" value="1"/>
</dbReference>
<dbReference type="PANTHER" id="PTHR33393">
    <property type="entry name" value="POLYGLUTAMINE SYNTHESIS ACCESSORY PROTEIN RV0574C-RELATED"/>
    <property type="match status" value="1"/>
</dbReference>
<organism evidence="4 5">
    <name type="scientific">Vitrella brassicaformis (strain CCMP3155)</name>
    <dbReference type="NCBI Taxonomy" id="1169540"/>
    <lineage>
        <taxon>Eukaryota</taxon>
        <taxon>Sar</taxon>
        <taxon>Alveolata</taxon>
        <taxon>Colpodellida</taxon>
        <taxon>Vitrellaceae</taxon>
        <taxon>Vitrella</taxon>
    </lineage>
</organism>